<dbReference type="STRING" id="105351.A0A401KED9"/>
<dbReference type="EMBL" id="BDHI01000001">
    <property type="protein sequence ID" value="GCB17602.1"/>
    <property type="molecule type" value="Genomic_DNA"/>
</dbReference>
<keyword evidence="3" id="KW-1185">Reference proteome</keyword>
<dbReference type="AlphaFoldDB" id="A0A401KED9"/>
<dbReference type="Proteomes" id="UP000286921">
    <property type="component" value="Unassembled WGS sequence"/>
</dbReference>
<evidence type="ECO:0000313" key="2">
    <source>
        <dbReference type="EMBL" id="GCB17602.1"/>
    </source>
</evidence>
<organism evidence="2 3">
    <name type="scientific">Aspergillus awamori</name>
    <name type="common">Black koji mold</name>
    <dbReference type="NCBI Taxonomy" id="105351"/>
    <lineage>
        <taxon>Eukaryota</taxon>
        <taxon>Fungi</taxon>
        <taxon>Dikarya</taxon>
        <taxon>Ascomycota</taxon>
        <taxon>Pezizomycotina</taxon>
        <taxon>Eurotiomycetes</taxon>
        <taxon>Eurotiomycetidae</taxon>
        <taxon>Eurotiales</taxon>
        <taxon>Aspergillaceae</taxon>
        <taxon>Aspergillus</taxon>
    </lineage>
</organism>
<accession>A0A401KED9</accession>
<evidence type="ECO:0000256" key="1">
    <source>
        <dbReference type="SAM" id="MobiDB-lite"/>
    </source>
</evidence>
<proteinExistence type="predicted"/>
<gene>
    <name evidence="2" type="ORF">AAWM_00487</name>
</gene>
<protein>
    <submittedName>
        <fullName evidence="2">Uncharacterized protein</fullName>
    </submittedName>
</protein>
<feature type="region of interest" description="Disordered" evidence="1">
    <location>
        <begin position="538"/>
        <end position="580"/>
    </location>
</feature>
<evidence type="ECO:0000313" key="3">
    <source>
        <dbReference type="Proteomes" id="UP000286921"/>
    </source>
</evidence>
<comment type="caution">
    <text evidence="2">The sequence shown here is derived from an EMBL/GenBank/DDBJ whole genome shotgun (WGS) entry which is preliminary data.</text>
</comment>
<sequence>MARIKAWRETPRPQWIARQYRDHAQQPAVFMTLKETNPEALPVRLPQIAIQVYSTVPLSLESEEDTEDDYTALSRYLSSRRSSYPDEAIREIRYRKNDIPGEGFFPGIAKVAPDKHNHLLQGFLLVITSYSFRDTFLPIYEAGSGPLWVNFDRCFPLKAKVDLPSRIESASRSGFDLSTISVDRQVYSEREELVVRKCRHVDDRCRELSSLITRSHSDMEEEEEEKFDYGLNEDEGDPSLSIQPLAPQIIELLQSKADSLDHDQFDIRSASDGAVAIKTDTASLTSEPELQYIIHVAFPYEQLELELVTIAKAFTGAIIENLPEGKAVNFEFFPADQSLGATLASHRALMNSRPDIAVGALHQGTRRFPQKRHEPEVEVPSDREPYRTFFVILDRPDFLTGPGVLFSLTDGNEITDEAMERNVSSGILGVFCAYAYPTASPVASNSIELVLKDDDYLLYSVLKSFSLDTSARSISSNGAWYDEIMKRARFESIPTRFGKEKEAKIVASEAWPSITLPGVTWVNEQNRDEFATMHLPRGTGAAAADGSKGGPTPVTFGNEPPSPPYGNDSPDDISPGKDDKSAVLQYADGAIFAVIPPWAVRV</sequence>
<name>A0A401KED9_ASPAW</name>
<reference evidence="2 3" key="1">
    <citation type="submission" date="2016-09" db="EMBL/GenBank/DDBJ databases">
        <title>Aspergillus awamori IFM 58123T.</title>
        <authorList>
            <person name="Kusuya Y."/>
            <person name="Shimizu M."/>
            <person name="Takahashi H."/>
            <person name="Yaguchi T."/>
        </authorList>
    </citation>
    <scope>NUCLEOTIDE SEQUENCE [LARGE SCALE GENOMIC DNA]</scope>
    <source>
        <strain evidence="2 3">IFM 58123</strain>
    </source>
</reference>